<reference evidence="3" key="1">
    <citation type="submission" date="2024-04" db="EMBL/GenBank/DDBJ databases">
        <title>Salinicola lusitanus LLJ914,a marine bacterium isolated from the Okinawa Trough.</title>
        <authorList>
            <person name="Li J."/>
        </authorList>
    </citation>
    <scope>NUCLEOTIDE SEQUENCE [LARGE SCALE GENOMIC DNA]</scope>
</reference>
<evidence type="ECO:0000313" key="2">
    <source>
        <dbReference type="EMBL" id="KAK7896588.1"/>
    </source>
</evidence>
<dbReference type="AlphaFoldDB" id="A0AAW0NC67"/>
<name>A0AAW0NC67_9GOBI</name>
<feature type="compositionally biased region" description="Polar residues" evidence="1">
    <location>
        <begin position="112"/>
        <end position="123"/>
    </location>
</feature>
<feature type="compositionally biased region" description="Polar residues" evidence="1">
    <location>
        <begin position="44"/>
        <end position="64"/>
    </location>
</feature>
<organism evidence="2 3">
    <name type="scientific">Mugilogobius chulae</name>
    <name type="common">yellowstripe goby</name>
    <dbReference type="NCBI Taxonomy" id="88201"/>
    <lineage>
        <taxon>Eukaryota</taxon>
        <taxon>Metazoa</taxon>
        <taxon>Chordata</taxon>
        <taxon>Craniata</taxon>
        <taxon>Vertebrata</taxon>
        <taxon>Euteleostomi</taxon>
        <taxon>Actinopterygii</taxon>
        <taxon>Neopterygii</taxon>
        <taxon>Teleostei</taxon>
        <taxon>Neoteleostei</taxon>
        <taxon>Acanthomorphata</taxon>
        <taxon>Gobiaria</taxon>
        <taxon>Gobiiformes</taxon>
        <taxon>Gobioidei</taxon>
        <taxon>Gobiidae</taxon>
        <taxon>Gobionellinae</taxon>
        <taxon>Mugilogobius</taxon>
    </lineage>
</organism>
<comment type="caution">
    <text evidence="2">The sequence shown here is derived from an EMBL/GenBank/DDBJ whole genome shotgun (WGS) entry which is preliminary data.</text>
</comment>
<dbReference type="Proteomes" id="UP001460270">
    <property type="component" value="Unassembled WGS sequence"/>
</dbReference>
<evidence type="ECO:0000256" key="1">
    <source>
        <dbReference type="SAM" id="MobiDB-lite"/>
    </source>
</evidence>
<keyword evidence="3" id="KW-1185">Reference proteome</keyword>
<sequence>MGAAYIQSGRKRKRSPTPASRSTRARREGPATRGSSRASSSASLQRGNSPRPSTSGTPTAPQRATRSRRPLPRQPSPSAPVQLVESHSPRPSSSGSSGSSGSSVRPRPGVQPSVSQAPQPSTSHSRRYVDLPGGGRLSTGTPVWLHVWDVSLFLEMLGPMLPNMHNMDEEVWRYVSGPDTMMVTPPWTSDSTLQEVQETLAPFPRPFTAFSSELKRRLKMSVQNPVMDEMDQNAPFQKEKMWMSKTTPRALATKHVRPVMSAVGVPGAW</sequence>
<dbReference type="EMBL" id="JBBPFD010000015">
    <property type="protein sequence ID" value="KAK7896588.1"/>
    <property type="molecule type" value="Genomic_DNA"/>
</dbReference>
<accession>A0AAW0NC67</accession>
<gene>
    <name evidence="2" type="ORF">WMY93_021913</name>
</gene>
<proteinExistence type="predicted"/>
<feature type="compositionally biased region" description="Low complexity" evidence="1">
    <location>
        <begin position="89"/>
        <end position="110"/>
    </location>
</feature>
<protein>
    <submittedName>
        <fullName evidence="2">Uncharacterized protein</fullName>
    </submittedName>
</protein>
<evidence type="ECO:0000313" key="3">
    <source>
        <dbReference type="Proteomes" id="UP001460270"/>
    </source>
</evidence>
<feature type="region of interest" description="Disordered" evidence="1">
    <location>
        <begin position="1"/>
        <end position="136"/>
    </location>
</feature>